<evidence type="ECO:0008006" key="3">
    <source>
        <dbReference type="Google" id="ProtNLM"/>
    </source>
</evidence>
<accession>A0A2T0WP30</accession>
<protein>
    <recommendedName>
        <fullName evidence="3">Lipoprotein</fullName>
    </recommendedName>
</protein>
<keyword evidence="2" id="KW-1185">Reference proteome</keyword>
<comment type="caution">
    <text evidence="1">The sequence shown here is derived from an EMBL/GenBank/DDBJ whole genome shotgun (WGS) entry which is preliminary data.</text>
</comment>
<dbReference type="RefSeq" id="WP_106133178.1">
    <property type="nucleotide sequence ID" value="NZ_PVTR01000004.1"/>
</dbReference>
<reference evidence="1 2" key="1">
    <citation type="submission" date="2018-03" db="EMBL/GenBank/DDBJ databases">
        <title>Genomic Encyclopedia of Archaeal and Bacterial Type Strains, Phase II (KMG-II): from individual species to whole genera.</title>
        <authorList>
            <person name="Goeker M."/>
        </authorList>
    </citation>
    <scope>NUCLEOTIDE SEQUENCE [LARGE SCALE GENOMIC DNA]</scope>
    <source>
        <strain evidence="1 2">DSM 27929</strain>
    </source>
</reference>
<dbReference type="OrthoDB" id="649906at2"/>
<sequence length="208" mass="23855">MKKHLLIYAIAMILFSCKTVDYDWENFVFTATPKVTLNVAKSALPTEQTAKVSFFNLADPDFATGQEFEWELDYYDAEGRAKPLDIEVYVNFYRSENTAPVYPIVLSLAGVFPTQPQFPLPSRIMPNDIFFDRVTTFPKKYSFTPEDLAEITGIDLSTVRTNDYFLFKFVVTMEDGQRIVLFDPKSCDETRGELCDCRVGARFKNIPL</sequence>
<gene>
    <name evidence="1" type="ORF">CLW00_10497</name>
</gene>
<dbReference type="EMBL" id="PVTR01000004">
    <property type="protein sequence ID" value="PRY88446.1"/>
    <property type="molecule type" value="Genomic_DNA"/>
</dbReference>
<dbReference type="Proteomes" id="UP000238157">
    <property type="component" value="Unassembled WGS sequence"/>
</dbReference>
<organism evidence="1 2">
    <name type="scientific">Mongoliibacter ruber</name>
    <dbReference type="NCBI Taxonomy" id="1750599"/>
    <lineage>
        <taxon>Bacteria</taxon>
        <taxon>Pseudomonadati</taxon>
        <taxon>Bacteroidota</taxon>
        <taxon>Cytophagia</taxon>
        <taxon>Cytophagales</taxon>
        <taxon>Cyclobacteriaceae</taxon>
        <taxon>Mongoliibacter</taxon>
    </lineage>
</organism>
<proteinExistence type="predicted"/>
<dbReference type="PROSITE" id="PS51257">
    <property type="entry name" value="PROKAR_LIPOPROTEIN"/>
    <property type="match status" value="1"/>
</dbReference>
<dbReference type="AlphaFoldDB" id="A0A2T0WP30"/>
<name>A0A2T0WP30_9BACT</name>
<evidence type="ECO:0000313" key="1">
    <source>
        <dbReference type="EMBL" id="PRY88446.1"/>
    </source>
</evidence>
<evidence type="ECO:0000313" key="2">
    <source>
        <dbReference type="Proteomes" id="UP000238157"/>
    </source>
</evidence>